<dbReference type="AlphaFoldDB" id="A0A0D5YNS7"/>
<reference evidence="1 2" key="1">
    <citation type="submission" date="2015-03" db="EMBL/GenBank/DDBJ databases">
        <title>Complete genome sequence of Muricauda lutaonensis CC-HSB-11T, isolated from a coastal hot spring.</title>
        <authorList>
            <person name="Kim K.M."/>
        </authorList>
    </citation>
    <scope>NUCLEOTIDE SEQUENCE [LARGE SCALE GENOMIC DNA]</scope>
    <source>
        <strain evidence="1 2">CC-HSB-11</strain>
    </source>
</reference>
<dbReference type="InterPro" id="IPR012808">
    <property type="entry name" value="CHP02453"/>
</dbReference>
<dbReference type="OrthoDB" id="9794241at2"/>
<accession>A0A0D5YNS7</accession>
<dbReference type="InterPro" id="IPR015996">
    <property type="entry name" value="UCP028451"/>
</dbReference>
<sequence>MNFENLFNFLTALQKNNNKEWMDAHRKHYHQFRNDFIAWLDGLDAVLAEKYKGYYPTPGKMGINRINNNLMFHPNKPIYKDHFGAGLDKAPNSADFYIHIGINECMLAGGFWRPDHKTLCSIREAIDYNGEEFVKVINKKSFKETFGELYKDEKLINAPKGFSNNHEHIDLLRNKSFAVAHEMSRKMVLAPYFDDHVLKVYEEMLPFRQYLNKAVTV</sequence>
<dbReference type="RefSeq" id="WP_045800726.1">
    <property type="nucleotide sequence ID" value="NZ_CP011071.1"/>
</dbReference>
<dbReference type="PATRIC" id="fig|516051.4.peg.199"/>
<gene>
    <name evidence="1" type="ORF">VC82_193</name>
</gene>
<dbReference type="NCBIfam" id="TIGR02453">
    <property type="entry name" value="TIGR02453 family protein"/>
    <property type="match status" value="1"/>
</dbReference>
<evidence type="ECO:0008006" key="3">
    <source>
        <dbReference type="Google" id="ProtNLM"/>
    </source>
</evidence>
<keyword evidence="2" id="KW-1185">Reference proteome</keyword>
<dbReference type="HOGENOM" id="CLU_036742_2_0_10"/>
<dbReference type="KEGG" id="mlt:VC82_193"/>
<protein>
    <recommendedName>
        <fullName evidence="3">TIGR02453 family protein</fullName>
    </recommendedName>
</protein>
<dbReference type="PANTHER" id="PTHR36452:SF1">
    <property type="entry name" value="DUF2461 DOMAIN-CONTAINING PROTEIN"/>
    <property type="match status" value="1"/>
</dbReference>
<name>A0A0D5YNS7_9FLAO</name>
<organism evidence="1 2">
    <name type="scientific">Flagellimonas lutaonensis</name>
    <dbReference type="NCBI Taxonomy" id="516051"/>
    <lineage>
        <taxon>Bacteria</taxon>
        <taxon>Pseudomonadati</taxon>
        <taxon>Bacteroidota</taxon>
        <taxon>Flavobacteriia</taxon>
        <taxon>Flavobacteriales</taxon>
        <taxon>Flavobacteriaceae</taxon>
        <taxon>Flagellimonas</taxon>
    </lineage>
</organism>
<dbReference type="EMBL" id="CP011071">
    <property type="protein sequence ID" value="AKA33882.1"/>
    <property type="molecule type" value="Genomic_DNA"/>
</dbReference>
<dbReference type="PANTHER" id="PTHR36452">
    <property type="entry name" value="CHROMOSOME 12, WHOLE GENOME SHOTGUN SEQUENCE"/>
    <property type="match status" value="1"/>
</dbReference>
<evidence type="ECO:0000313" key="1">
    <source>
        <dbReference type="EMBL" id="AKA33882.1"/>
    </source>
</evidence>
<proteinExistence type="predicted"/>
<evidence type="ECO:0000313" key="2">
    <source>
        <dbReference type="Proteomes" id="UP000032726"/>
    </source>
</evidence>
<dbReference type="Proteomes" id="UP000032726">
    <property type="component" value="Chromosome"/>
</dbReference>
<dbReference type="PIRSF" id="PIRSF028451">
    <property type="entry name" value="UCP028451"/>
    <property type="match status" value="1"/>
</dbReference>
<dbReference type="Pfam" id="PF09365">
    <property type="entry name" value="DUF2461"/>
    <property type="match status" value="1"/>
</dbReference>